<evidence type="ECO:0000256" key="5">
    <source>
        <dbReference type="ARBA" id="ARBA00031636"/>
    </source>
</evidence>
<feature type="transmembrane region" description="Helical" evidence="6">
    <location>
        <begin position="162"/>
        <end position="184"/>
    </location>
</feature>
<protein>
    <recommendedName>
        <fullName evidence="3">Probable multidrug resistance protein NorM</fullName>
    </recommendedName>
    <alternativeName>
        <fullName evidence="5">Multidrug-efflux transporter</fullName>
    </alternativeName>
</protein>
<keyword evidence="6" id="KW-0812">Transmembrane</keyword>
<feature type="transmembrane region" description="Helical" evidence="6">
    <location>
        <begin position="126"/>
        <end position="150"/>
    </location>
</feature>
<evidence type="ECO:0000313" key="7">
    <source>
        <dbReference type="EMBL" id="QMV86441.1"/>
    </source>
</evidence>
<reference evidence="7 8" key="1">
    <citation type="submission" date="2020-07" db="EMBL/GenBank/DDBJ databases">
        <title>non toxigenic Corynebacterium sp. nov from a clinical source.</title>
        <authorList>
            <person name="Bernier A.-M."/>
            <person name="Bernard K."/>
        </authorList>
    </citation>
    <scope>NUCLEOTIDE SEQUENCE [LARGE SCALE GENOMIC DNA]</scope>
    <source>
        <strain evidence="8">NML 93-0612</strain>
    </source>
</reference>
<keyword evidence="8" id="KW-1185">Reference proteome</keyword>
<evidence type="ECO:0000256" key="3">
    <source>
        <dbReference type="ARBA" id="ARBA00020268"/>
    </source>
</evidence>
<proteinExistence type="inferred from homology"/>
<dbReference type="Proteomes" id="UP000515570">
    <property type="component" value="Chromosome"/>
</dbReference>
<dbReference type="GO" id="GO:0042910">
    <property type="term" value="F:xenobiotic transmembrane transporter activity"/>
    <property type="evidence" value="ECO:0007669"/>
    <property type="project" value="InterPro"/>
</dbReference>
<sequence>MNVRPVTYRDVYSLAMPIAGVQLAGVALTTTDVIMLRPLGVTAIAGGGLAMQLYNQIRTMCVGMVTACGNLVAEADAINDPVVRGRSLRQVLRSSIAVGTATATVGVVCIFALAGTLLLLPMDSAVASITLGMAASLAPGLFPMVWFNVLRHFAVGMRRPGSLLAVTLVSIAVNAGLNLLLLYLSHTLGGGTALSVAAIGLSTTLVQVFTLSAFLRLIRRDTLLAQYVALLPRREDADTIKVLLKLGFPVSLTYGSEAAISTIAGIVLGILSPVVLAAHTVVNQLAYIVYQVCIGFSHGGSVLLSRVASTGRAAVWATSKTVLYSVWAYLGVVGLVWVALGRYVLWPFLGATPSETLQVATLLLYLAVAQQFCKGTQNVLVGLLRGVKDTKSGLQATVWGYWVVGVPALLLLGVGLRWQGYGVWLGLILGFATTTFILLRKLQLLTNHKLLEEEK</sequence>
<feature type="transmembrane region" description="Helical" evidence="6">
    <location>
        <begin position="321"/>
        <end position="340"/>
    </location>
</feature>
<feature type="transmembrane region" description="Helical" evidence="6">
    <location>
        <begin position="258"/>
        <end position="282"/>
    </location>
</feature>
<organism evidence="7 8">
    <name type="scientific">Corynebacterium hindlerae</name>
    <dbReference type="NCBI Taxonomy" id="699041"/>
    <lineage>
        <taxon>Bacteria</taxon>
        <taxon>Bacillati</taxon>
        <taxon>Actinomycetota</taxon>
        <taxon>Actinomycetes</taxon>
        <taxon>Mycobacteriales</taxon>
        <taxon>Corynebacteriaceae</taxon>
        <taxon>Corynebacterium</taxon>
    </lineage>
</organism>
<dbReference type="PANTHER" id="PTHR43298">
    <property type="entry name" value="MULTIDRUG RESISTANCE PROTEIN NORM-RELATED"/>
    <property type="match status" value="1"/>
</dbReference>
<dbReference type="EMBL" id="CP059833">
    <property type="protein sequence ID" value="QMV86441.1"/>
    <property type="molecule type" value="Genomic_DNA"/>
</dbReference>
<dbReference type="Pfam" id="PF01554">
    <property type="entry name" value="MatE"/>
    <property type="match status" value="2"/>
</dbReference>
<feature type="transmembrane region" description="Helical" evidence="6">
    <location>
        <begin position="288"/>
        <end position="309"/>
    </location>
</feature>
<evidence type="ECO:0000256" key="1">
    <source>
        <dbReference type="ARBA" id="ARBA00003408"/>
    </source>
</evidence>
<dbReference type="AlphaFoldDB" id="A0A7G5FIK0"/>
<accession>A0A7G5FIK0</accession>
<keyword evidence="6" id="KW-0472">Membrane</keyword>
<evidence type="ECO:0000256" key="6">
    <source>
        <dbReference type="SAM" id="Phobius"/>
    </source>
</evidence>
<evidence type="ECO:0000256" key="4">
    <source>
        <dbReference type="ARBA" id="ARBA00022448"/>
    </source>
</evidence>
<feature type="transmembrane region" description="Helical" evidence="6">
    <location>
        <begin position="12"/>
        <end position="28"/>
    </location>
</feature>
<feature type="transmembrane region" description="Helical" evidence="6">
    <location>
        <begin position="421"/>
        <end position="439"/>
    </location>
</feature>
<dbReference type="InterPro" id="IPR050222">
    <property type="entry name" value="MATE_MdtK"/>
</dbReference>
<dbReference type="PANTHER" id="PTHR43298:SF2">
    <property type="entry name" value="FMN_FAD EXPORTER YEEO-RELATED"/>
    <property type="match status" value="1"/>
</dbReference>
<comment type="function">
    <text evidence="1">Multidrug efflux pump.</text>
</comment>
<dbReference type="GO" id="GO:0015297">
    <property type="term" value="F:antiporter activity"/>
    <property type="evidence" value="ECO:0007669"/>
    <property type="project" value="InterPro"/>
</dbReference>
<evidence type="ECO:0000313" key="8">
    <source>
        <dbReference type="Proteomes" id="UP000515570"/>
    </source>
</evidence>
<feature type="transmembrane region" description="Helical" evidence="6">
    <location>
        <begin position="196"/>
        <end position="218"/>
    </location>
</feature>
<feature type="transmembrane region" description="Helical" evidence="6">
    <location>
        <begin position="96"/>
        <end position="120"/>
    </location>
</feature>
<keyword evidence="4" id="KW-0813">Transport</keyword>
<comment type="similarity">
    <text evidence="2">Belongs to the multi antimicrobial extrusion (MATE) (TC 2.A.66.1) family.</text>
</comment>
<name>A0A7G5FIK0_9CORY</name>
<dbReference type="InterPro" id="IPR002528">
    <property type="entry name" value="MATE_fam"/>
</dbReference>
<keyword evidence="6" id="KW-1133">Transmembrane helix</keyword>
<gene>
    <name evidence="7" type="ORF">HW450_03855</name>
</gene>
<evidence type="ECO:0000256" key="2">
    <source>
        <dbReference type="ARBA" id="ARBA00010199"/>
    </source>
</evidence>
<feature type="transmembrane region" description="Helical" evidence="6">
    <location>
        <begin position="396"/>
        <end position="415"/>
    </location>
</feature>
<feature type="transmembrane region" description="Helical" evidence="6">
    <location>
        <begin position="34"/>
        <end position="54"/>
    </location>
</feature>
<dbReference type="GO" id="GO:0005886">
    <property type="term" value="C:plasma membrane"/>
    <property type="evidence" value="ECO:0007669"/>
    <property type="project" value="TreeGrafter"/>
</dbReference>